<feature type="transmembrane region" description="Helical" evidence="8">
    <location>
        <begin position="180"/>
        <end position="197"/>
    </location>
</feature>
<proteinExistence type="predicted"/>
<reference evidence="9 10" key="1">
    <citation type="submission" date="2024-09" db="EMBL/GenBank/DDBJ databases">
        <authorList>
            <consortium name="All-Russian atlas of soil microorganisms"/>
            <consortium name="as a basis for the search for new antimicrobial producers and enzymes with unique properties"/>
            <person name="Sokolova E.A."/>
            <person name="Voronina E.N."/>
        </authorList>
    </citation>
    <scope>NUCLEOTIDE SEQUENCE [LARGE SCALE GENOMIC DNA]</scope>
    <source>
        <strain evidence="9 10">AF-22b-331.1</strain>
    </source>
</reference>
<keyword evidence="6 8" id="KW-1133">Transmembrane helix</keyword>
<evidence type="ECO:0000256" key="3">
    <source>
        <dbReference type="ARBA" id="ARBA00022676"/>
    </source>
</evidence>
<dbReference type="EMBL" id="JBHGCJ010000001">
    <property type="protein sequence ID" value="MFG6108098.1"/>
    <property type="molecule type" value="Genomic_DNA"/>
</dbReference>
<feature type="transmembrane region" description="Helical" evidence="8">
    <location>
        <begin position="325"/>
        <end position="344"/>
    </location>
</feature>
<gene>
    <name evidence="9" type="ORF">ACEU0G_001571</name>
</gene>
<dbReference type="EC" id="2.4.-.-" evidence="9"/>
<accession>A0ABW7CW42</accession>
<keyword evidence="5 8" id="KW-0812">Transmembrane</keyword>
<evidence type="ECO:0000256" key="4">
    <source>
        <dbReference type="ARBA" id="ARBA00022679"/>
    </source>
</evidence>
<comment type="caution">
    <text evidence="9">The sequence shown here is derived from an EMBL/GenBank/DDBJ whole genome shotgun (WGS) entry which is preliminary data.</text>
</comment>
<evidence type="ECO:0000256" key="7">
    <source>
        <dbReference type="ARBA" id="ARBA00023136"/>
    </source>
</evidence>
<keyword evidence="3 9" id="KW-0328">Glycosyltransferase</keyword>
<dbReference type="PANTHER" id="PTHR33908:SF3">
    <property type="entry name" value="UNDECAPRENYL PHOSPHATE-ALPHA-4-AMINO-4-DEOXY-L-ARABINOSE ARABINOSYL TRANSFERASE"/>
    <property type="match status" value="1"/>
</dbReference>
<organism evidence="9 10">
    <name type="scientific">Stenotrophomonas nematodicola</name>
    <dbReference type="NCBI Taxonomy" id="2656746"/>
    <lineage>
        <taxon>Bacteria</taxon>
        <taxon>Pseudomonadati</taxon>
        <taxon>Pseudomonadota</taxon>
        <taxon>Gammaproteobacteria</taxon>
        <taxon>Lysobacterales</taxon>
        <taxon>Lysobacteraceae</taxon>
        <taxon>Stenotrophomonas</taxon>
    </lineage>
</organism>
<evidence type="ECO:0000256" key="8">
    <source>
        <dbReference type="SAM" id="Phobius"/>
    </source>
</evidence>
<feature type="transmembrane region" description="Helical" evidence="8">
    <location>
        <begin position="128"/>
        <end position="145"/>
    </location>
</feature>
<dbReference type="PANTHER" id="PTHR33908">
    <property type="entry name" value="MANNOSYLTRANSFERASE YKCB-RELATED"/>
    <property type="match status" value="1"/>
</dbReference>
<name>A0ABW7CW42_9GAMM</name>
<feature type="transmembrane region" description="Helical" evidence="8">
    <location>
        <begin position="383"/>
        <end position="403"/>
    </location>
</feature>
<feature type="transmembrane region" description="Helical" evidence="8">
    <location>
        <begin position="16"/>
        <end position="34"/>
    </location>
</feature>
<feature type="transmembrane region" description="Helical" evidence="8">
    <location>
        <begin position="234"/>
        <end position="254"/>
    </location>
</feature>
<evidence type="ECO:0000256" key="2">
    <source>
        <dbReference type="ARBA" id="ARBA00022475"/>
    </source>
</evidence>
<evidence type="ECO:0000256" key="1">
    <source>
        <dbReference type="ARBA" id="ARBA00004651"/>
    </source>
</evidence>
<dbReference type="RefSeq" id="WP_394161169.1">
    <property type="nucleotide sequence ID" value="NZ_JBHGCJ010000001.1"/>
</dbReference>
<evidence type="ECO:0000313" key="9">
    <source>
        <dbReference type="EMBL" id="MFG6108098.1"/>
    </source>
</evidence>
<protein>
    <submittedName>
        <fullName evidence="9">ArnT family glycosyltransferase</fullName>
        <ecNumber evidence="9">2.4.-.-</ecNumber>
    </submittedName>
</protein>
<keyword evidence="10" id="KW-1185">Reference proteome</keyword>
<keyword evidence="7 8" id="KW-0472">Membrane</keyword>
<sequence length="523" mass="56409">MIQDIDSKRSHVPGKILLYFAAVMLVALLVYGWSMPPVDASGFRQTQTALSIDWIARGFPVLSYITPVIGAPWSIPFEFPLYQWLAAILANATGMGVDNSARLVSAVFHVGCVVMVYRVVLAIRADRALALCIAGAFAASPYALFWGRSVMIESTAVFFGLVFVWALARLRGAPLGYPRMLGLGLVAVLSAVLSALVKVTTFFGFAAFVALAFAWLALREHGWRPQWLARQWPLLAWGALSALAVVAVMTQWLTHADALKAQSPLGHEITSSALSAWNYGTLQQKLDPATWWGTVFKKRFSGAVGSNWVFLVFLVVGLCARPIRAAVLVLLVAYLAPVAVFTNLHIAHPYYQAATIVFATSIVGLVVWWSIQRAQASGKTTRPIWLVGFLCLLSLGTLGGSYFKRMKEAREPGQVAQIAAVVKAATPEDSVIVGFGQDWSSELPYLAGRRAVMVPDWAPTTALASMAASDAALGGLPLGALVECPNAIGSDPARSAHLQQIIARYSAGVSVQTVGQCQVWLHR</sequence>
<feature type="transmembrane region" description="Helical" evidence="8">
    <location>
        <begin position="300"/>
        <end position="318"/>
    </location>
</feature>
<keyword evidence="2" id="KW-1003">Cell membrane</keyword>
<comment type="subcellular location">
    <subcellularLocation>
        <location evidence="1">Cell membrane</location>
        <topology evidence="1">Multi-pass membrane protein</topology>
    </subcellularLocation>
</comment>
<feature type="transmembrane region" description="Helical" evidence="8">
    <location>
        <begin position="350"/>
        <end position="371"/>
    </location>
</feature>
<evidence type="ECO:0000256" key="5">
    <source>
        <dbReference type="ARBA" id="ARBA00022692"/>
    </source>
</evidence>
<dbReference type="InterPro" id="IPR050297">
    <property type="entry name" value="LipidA_mod_glycosyltrf_83"/>
</dbReference>
<dbReference type="Proteomes" id="UP001605261">
    <property type="component" value="Unassembled WGS sequence"/>
</dbReference>
<feature type="transmembrane region" description="Helical" evidence="8">
    <location>
        <begin position="103"/>
        <end position="121"/>
    </location>
</feature>
<evidence type="ECO:0000256" key="6">
    <source>
        <dbReference type="ARBA" id="ARBA00022989"/>
    </source>
</evidence>
<feature type="transmembrane region" description="Helical" evidence="8">
    <location>
        <begin position="151"/>
        <end position="168"/>
    </location>
</feature>
<evidence type="ECO:0000313" key="10">
    <source>
        <dbReference type="Proteomes" id="UP001605261"/>
    </source>
</evidence>
<feature type="transmembrane region" description="Helical" evidence="8">
    <location>
        <begin position="203"/>
        <end position="222"/>
    </location>
</feature>
<keyword evidence="4 9" id="KW-0808">Transferase</keyword>
<dbReference type="GO" id="GO:0016757">
    <property type="term" value="F:glycosyltransferase activity"/>
    <property type="evidence" value="ECO:0007669"/>
    <property type="project" value="UniProtKB-KW"/>
</dbReference>